<keyword evidence="5" id="KW-1185">Reference proteome</keyword>
<protein>
    <submittedName>
        <fullName evidence="4">NTP transferase domain-containing protein</fullName>
    </submittedName>
</protein>
<dbReference type="RefSeq" id="WP_210858144.1">
    <property type="nucleotide sequence ID" value="NZ_JBEXXF010000011.1"/>
</dbReference>
<keyword evidence="1 4" id="KW-0808">Transferase</keyword>
<accession>A0ABW6VM49</accession>
<feature type="domain" description="MobA-like NTP transferase" evidence="3">
    <location>
        <begin position="3"/>
        <end position="123"/>
    </location>
</feature>
<reference evidence="4 5" key="1">
    <citation type="submission" date="2024-10" db="EMBL/GenBank/DDBJ databases">
        <title>The Natural Products Discovery Center: Release of the First 8490 Sequenced Strains for Exploring Actinobacteria Biosynthetic Diversity.</title>
        <authorList>
            <person name="Kalkreuter E."/>
            <person name="Kautsar S.A."/>
            <person name="Yang D."/>
            <person name="Bader C.D."/>
            <person name="Teijaro C.N."/>
            <person name="Fluegel L."/>
            <person name="Davis C.M."/>
            <person name="Simpson J.R."/>
            <person name="Lauterbach L."/>
            <person name="Steele A.D."/>
            <person name="Gui C."/>
            <person name="Meng S."/>
            <person name="Li G."/>
            <person name="Viehrig K."/>
            <person name="Ye F."/>
            <person name="Su P."/>
            <person name="Kiefer A.F."/>
            <person name="Nichols A."/>
            <person name="Cepeda A.J."/>
            <person name="Yan W."/>
            <person name="Fan B."/>
            <person name="Jiang Y."/>
            <person name="Adhikari A."/>
            <person name="Zheng C.-J."/>
            <person name="Schuster L."/>
            <person name="Cowan T.M."/>
            <person name="Smanski M.J."/>
            <person name="Chevrette M.G."/>
            <person name="De Carvalho L.P.S."/>
            <person name="Shen B."/>
        </authorList>
    </citation>
    <scope>NUCLEOTIDE SEQUENCE [LARGE SCALE GENOMIC DNA]</scope>
    <source>
        <strain evidence="4 5">NPDC000140</strain>
    </source>
</reference>
<dbReference type="CDD" id="cd02523">
    <property type="entry name" value="PC_cytidylyltransferase"/>
    <property type="match status" value="1"/>
</dbReference>
<proteinExistence type="predicted"/>
<comment type="caution">
    <text evidence="4">The sequence shown here is derived from an EMBL/GenBank/DDBJ whole genome shotgun (WGS) entry which is preliminary data.</text>
</comment>
<dbReference type="Proteomes" id="UP001602287">
    <property type="component" value="Unassembled WGS sequence"/>
</dbReference>
<dbReference type="PANTHER" id="PTHR43584:SF8">
    <property type="entry name" value="N-ACETYLMURAMATE ALPHA-1-PHOSPHATE URIDYLYLTRANSFERASE"/>
    <property type="match status" value="1"/>
</dbReference>
<dbReference type="InterPro" id="IPR029044">
    <property type="entry name" value="Nucleotide-diphossugar_trans"/>
</dbReference>
<dbReference type="InterPro" id="IPR050065">
    <property type="entry name" value="GlmU-like"/>
</dbReference>
<dbReference type="GO" id="GO:0016740">
    <property type="term" value="F:transferase activity"/>
    <property type="evidence" value="ECO:0007669"/>
    <property type="project" value="UniProtKB-KW"/>
</dbReference>
<dbReference type="SUPFAM" id="SSF53448">
    <property type="entry name" value="Nucleotide-diphospho-sugar transferases"/>
    <property type="match status" value="1"/>
</dbReference>
<gene>
    <name evidence="4" type="ORF">ACFY3B_03300</name>
</gene>
<name>A0ABW6VM49_9ACTN</name>
<dbReference type="InterPro" id="IPR025877">
    <property type="entry name" value="MobA-like_NTP_Trfase"/>
</dbReference>
<organism evidence="4 5">
    <name type="scientific">Micromonospora parva</name>
    <dbReference type="NCBI Taxonomy" id="1464048"/>
    <lineage>
        <taxon>Bacteria</taxon>
        <taxon>Bacillati</taxon>
        <taxon>Actinomycetota</taxon>
        <taxon>Actinomycetes</taxon>
        <taxon>Micromonosporales</taxon>
        <taxon>Micromonosporaceae</taxon>
        <taxon>Micromonospora</taxon>
    </lineage>
</organism>
<dbReference type="PANTHER" id="PTHR43584">
    <property type="entry name" value="NUCLEOTIDYL TRANSFERASE"/>
    <property type="match status" value="1"/>
</dbReference>
<evidence type="ECO:0000256" key="2">
    <source>
        <dbReference type="ARBA" id="ARBA00022695"/>
    </source>
</evidence>
<keyword evidence="2" id="KW-0548">Nucleotidyltransferase</keyword>
<evidence type="ECO:0000259" key="3">
    <source>
        <dbReference type="Pfam" id="PF12804"/>
    </source>
</evidence>
<dbReference type="EMBL" id="JBIAZM010000001">
    <property type="protein sequence ID" value="MFF5198615.1"/>
    <property type="molecule type" value="Genomic_DNA"/>
</dbReference>
<evidence type="ECO:0000313" key="5">
    <source>
        <dbReference type="Proteomes" id="UP001602287"/>
    </source>
</evidence>
<dbReference type="Pfam" id="PF12804">
    <property type="entry name" value="NTP_transf_3"/>
    <property type="match status" value="1"/>
</dbReference>
<sequence length="258" mass="27975">MRGVILAAGRGSRLGGLTEERPKCLVPLAGRPLLAWQRAALTAGGIAELAVVAGYRSEMLNDRGLTVIPAPRWAQTNMVRSLLAAEHWVATTPCVVSYADIVYTAETVRRLISAPGGLAIAYDPAWAQLWHRRFADPRVDAETFRLAPDGALEQIGARPATVAEVQGQYMGLLRFTPSAWTGVRAVLDTMPPAEVDALDMTSLLQRLLKAGHRIETVPCQGAWGEVDSTTDLAVCEDLVAQGRLVFHQERETHTWSSG</sequence>
<dbReference type="Gene3D" id="3.90.550.10">
    <property type="entry name" value="Spore Coat Polysaccharide Biosynthesis Protein SpsA, Chain A"/>
    <property type="match status" value="1"/>
</dbReference>
<evidence type="ECO:0000256" key="1">
    <source>
        <dbReference type="ARBA" id="ARBA00022679"/>
    </source>
</evidence>
<evidence type="ECO:0000313" key="4">
    <source>
        <dbReference type="EMBL" id="MFF5198615.1"/>
    </source>
</evidence>